<keyword evidence="5" id="KW-1185">Reference proteome</keyword>
<feature type="compositionally biased region" description="Low complexity" evidence="1">
    <location>
        <begin position="396"/>
        <end position="407"/>
    </location>
</feature>
<protein>
    <recommendedName>
        <fullName evidence="6">C-type lectin domain-containing protein</fullName>
    </recommendedName>
</protein>
<dbReference type="EMBL" id="NIVC01001008">
    <property type="protein sequence ID" value="PAA73504.1"/>
    <property type="molecule type" value="Genomic_DNA"/>
</dbReference>
<comment type="caution">
    <text evidence="4">The sequence shown here is derived from an EMBL/GenBank/DDBJ whole genome shotgun (WGS) entry which is preliminary data.</text>
</comment>
<accession>A0A267FJW6</accession>
<sequence length="437" mass="47645">NPRFSPVAFPLLLATALSIVATAVAGHCQSYQQLRISSHTSAQLTVNVTSGCSSFVHALNFSAARSSTGFSVAIDSLQLYESNSLTIRNATHSQILKVKNFSTSTVGCRHLIVGSGSWFEARLVSDAPPSMESSVLLSVAPIFSGDCPYGWRSSGSVCYGNPAKNDLVTFDQAFELCRMLQANLAIDFTSTGTLEALVADSRPYWVGVMKYRGKNPKLYFLTGEPFHMSLYDVPKTPSYCSGTSDCPCVFYQTGSLYRADCYSNFAQLCSAPKGGTPANKFYNPNRLSFYIKEWSEANPSEMTLIFRRYWPAFLALIFVVGGSILGYRIYRQRTSRLMARRNQMAGGLPVAAVASAANPPPPPGSYPMQAPAAYPNPMQAPAAYPNPMQPPPPQVSNPSSVPQQQPLEPQPPPYNYEYFNNSGYQPDSANAPSEIKK</sequence>
<evidence type="ECO:0000313" key="4">
    <source>
        <dbReference type="EMBL" id="PAA73504.1"/>
    </source>
</evidence>
<feature type="region of interest" description="Disordered" evidence="1">
    <location>
        <begin position="377"/>
        <end position="437"/>
    </location>
</feature>
<evidence type="ECO:0000313" key="5">
    <source>
        <dbReference type="Proteomes" id="UP000215902"/>
    </source>
</evidence>
<feature type="compositionally biased region" description="Polar residues" evidence="1">
    <location>
        <begin position="418"/>
        <end position="431"/>
    </location>
</feature>
<dbReference type="InterPro" id="IPR016187">
    <property type="entry name" value="CTDL_fold"/>
</dbReference>
<feature type="transmembrane region" description="Helical" evidence="2">
    <location>
        <begin position="309"/>
        <end position="330"/>
    </location>
</feature>
<keyword evidence="3" id="KW-0732">Signal</keyword>
<evidence type="ECO:0000256" key="1">
    <source>
        <dbReference type="SAM" id="MobiDB-lite"/>
    </source>
</evidence>
<feature type="chain" id="PRO_5012989723" description="C-type lectin domain-containing protein" evidence="3">
    <location>
        <begin position="26"/>
        <end position="437"/>
    </location>
</feature>
<feature type="signal peptide" evidence="3">
    <location>
        <begin position="1"/>
        <end position="25"/>
    </location>
</feature>
<feature type="compositionally biased region" description="Low complexity" evidence="1">
    <location>
        <begin position="377"/>
        <end position="386"/>
    </location>
</feature>
<keyword evidence="2" id="KW-1133">Transmembrane helix</keyword>
<evidence type="ECO:0008006" key="6">
    <source>
        <dbReference type="Google" id="ProtNLM"/>
    </source>
</evidence>
<dbReference type="InterPro" id="IPR016186">
    <property type="entry name" value="C-type_lectin-like/link_sf"/>
</dbReference>
<feature type="non-terminal residue" evidence="4">
    <location>
        <position position="1"/>
    </location>
</feature>
<dbReference type="Gene3D" id="3.10.100.10">
    <property type="entry name" value="Mannose-Binding Protein A, subunit A"/>
    <property type="match status" value="1"/>
</dbReference>
<evidence type="ECO:0000256" key="2">
    <source>
        <dbReference type="SAM" id="Phobius"/>
    </source>
</evidence>
<name>A0A267FJW6_9PLAT</name>
<organism evidence="4 5">
    <name type="scientific">Macrostomum lignano</name>
    <dbReference type="NCBI Taxonomy" id="282301"/>
    <lineage>
        <taxon>Eukaryota</taxon>
        <taxon>Metazoa</taxon>
        <taxon>Spiralia</taxon>
        <taxon>Lophotrochozoa</taxon>
        <taxon>Platyhelminthes</taxon>
        <taxon>Rhabditophora</taxon>
        <taxon>Macrostomorpha</taxon>
        <taxon>Macrostomida</taxon>
        <taxon>Macrostomidae</taxon>
        <taxon>Macrostomum</taxon>
    </lineage>
</organism>
<keyword evidence="2" id="KW-0472">Membrane</keyword>
<dbReference type="Proteomes" id="UP000215902">
    <property type="component" value="Unassembled WGS sequence"/>
</dbReference>
<reference evidence="4 5" key="1">
    <citation type="submission" date="2017-06" db="EMBL/GenBank/DDBJ databases">
        <title>A platform for efficient transgenesis in Macrostomum lignano, a flatworm model organism for stem cell research.</title>
        <authorList>
            <person name="Berezikov E."/>
        </authorList>
    </citation>
    <scope>NUCLEOTIDE SEQUENCE [LARGE SCALE GENOMIC DNA]</scope>
    <source>
        <strain evidence="4">DV1</strain>
        <tissue evidence="4">Whole organism</tissue>
    </source>
</reference>
<proteinExistence type="predicted"/>
<dbReference type="AlphaFoldDB" id="A0A267FJW6"/>
<keyword evidence="2" id="KW-0812">Transmembrane</keyword>
<gene>
    <name evidence="4" type="ORF">BOX15_Mlig019758g2</name>
</gene>
<dbReference type="SUPFAM" id="SSF56436">
    <property type="entry name" value="C-type lectin-like"/>
    <property type="match status" value="1"/>
</dbReference>
<evidence type="ECO:0000256" key="3">
    <source>
        <dbReference type="SAM" id="SignalP"/>
    </source>
</evidence>